<name>A0ABU0JU25_HATLI</name>
<dbReference type="InterPro" id="IPR003136">
    <property type="entry name" value="Cytidylate_kin"/>
</dbReference>
<comment type="similarity">
    <text evidence="1 8">Belongs to the cytidylate kinase family. Type 1 subfamily.</text>
</comment>
<evidence type="ECO:0000313" key="11">
    <source>
        <dbReference type="Proteomes" id="UP001224418"/>
    </source>
</evidence>
<evidence type="ECO:0000256" key="4">
    <source>
        <dbReference type="ARBA" id="ARBA00022777"/>
    </source>
</evidence>
<dbReference type="PANTHER" id="PTHR21299">
    <property type="entry name" value="CYTIDYLATE KINASE/PANTOATE-BETA-ALANINE LIGASE"/>
    <property type="match status" value="1"/>
</dbReference>
<dbReference type="RefSeq" id="WP_111942294.1">
    <property type="nucleotide sequence ID" value="NZ_BAAACJ010000004.1"/>
</dbReference>
<keyword evidence="5 8" id="KW-0067">ATP-binding</keyword>
<keyword evidence="3 8" id="KW-0547">Nucleotide-binding</keyword>
<reference evidence="10 11" key="1">
    <citation type="submission" date="2023-07" db="EMBL/GenBank/DDBJ databases">
        <title>Genomic Encyclopedia of Type Strains, Phase IV (KMG-IV): sequencing the most valuable type-strain genomes for metagenomic binning, comparative biology and taxonomic classification.</title>
        <authorList>
            <person name="Goeker M."/>
        </authorList>
    </citation>
    <scope>NUCLEOTIDE SEQUENCE [LARGE SCALE GENOMIC DNA]</scope>
    <source>
        <strain evidence="10 11">DSM 1400</strain>
    </source>
</reference>
<keyword evidence="8" id="KW-0963">Cytoplasm</keyword>
<dbReference type="NCBIfam" id="TIGR00017">
    <property type="entry name" value="cmk"/>
    <property type="match status" value="1"/>
</dbReference>
<dbReference type="SUPFAM" id="SSF52540">
    <property type="entry name" value="P-loop containing nucleoside triphosphate hydrolases"/>
    <property type="match status" value="1"/>
</dbReference>
<dbReference type="EMBL" id="JAUSWN010000023">
    <property type="protein sequence ID" value="MDQ0480604.1"/>
    <property type="molecule type" value="Genomic_DNA"/>
</dbReference>
<keyword evidence="2 8" id="KW-0808">Transferase</keyword>
<feature type="binding site" evidence="8">
    <location>
        <begin position="9"/>
        <end position="17"/>
    </location>
    <ligand>
        <name>ATP</name>
        <dbReference type="ChEBI" id="CHEBI:30616"/>
    </ligand>
</feature>
<sequence length="217" mass="24646">MKYNVAIDGPAGAGKSTIAKLLGKRLDLMYINTGAMYRAIAMRALENNISETDDENLKELIDKTDISFEGDHLILNGENVQDKITTPYISNNVSKYAANKCVRERLVKLQQKIAENYNVIMDGRDIGTVVLKDAPYKFFLTASAEERANRRYKEFLSKNIEVSFDEILKDIIERDNYDTTREVDPLRMAEDAIEINSTGKTIEEVINEMEQHIAKEA</sequence>
<dbReference type="InterPro" id="IPR011994">
    <property type="entry name" value="Cytidylate_kinase_dom"/>
</dbReference>
<dbReference type="EC" id="2.7.4.25" evidence="8"/>
<gene>
    <name evidence="8" type="primary">cmk</name>
    <name evidence="10" type="ORF">QOZ93_002352</name>
</gene>
<keyword evidence="11" id="KW-1185">Reference proteome</keyword>
<dbReference type="InterPro" id="IPR027417">
    <property type="entry name" value="P-loop_NTPase"/>
</dbReference>
<comment type="catalytic activity">
    <reaction evidence="6 8">
        <text>dCMP + ATP = dCDP + ADP</text>
        <dbReference type="Rhea" id="RHEA:25094"/>
        <dbReference type="ChEBI" id="CHEBI:30616"/>
        <dbReference type="ChEBI" id="CHEBI:57566"/>
        <dbReference type="ChEBI" id="CHEBI:58593"/>
        <dbReference type="ChEBI" id="CHEBI:456216"/>
        <dbReference type="EC" id="2.7.4.25"/>
    </reaction>
</comment>
<comment type="subcellular location">
    <subcellularLocation>
        <location evidence="8">Cytoplasm</location>
    </subcellularLocation>
</comment>
<accession>A0ABU0JU25</accession>
<evidence type="ECO:0000256" key="8">
    <source>
        <dbReference type="HAMAP-Rule" id="MF_00238"/>
    </source>
</evidence>
<protein>
    <recommendedName>
        <fullName evidence="8">Cytidylate kinase</fullName>
        <shortName evidence="8">CK</shortName>
        <ecNumber evidence="8">2.7.4.25</ecNumber>
    </recommendedName>
    <alternativeName>
        <fullName evidence="8">Cytidine monophosphate kinase</fullName>
        <shortName evidence="8">CMP kinase</shortName>
    </alternativeName>
</protein>
<evidence type="ECO:0000256" key="5">
    <source>
        <dbReference type="ARBA" id="ARBA00022840"/>
    </source>
</evidence>
<dbReference type="Pfam" id="PF02224">
    <property type="entry name" value="Cytidylate_kin"/>
    <property type="match status" value="1"/>
</dbReference>
<evidence type="ECO:0000256" key="6">
    <source>
        <dbReference type="ARBA" id="ARBA00047615"/>
    </source>
</evidence>
<evidence type="ECO:0000259" key="9">
    <source>
        <dbReference type="Pfam" id="PF02224"/>
    </source>
</evidence>
<evidence type="ECO:0000256" key="7">
    <source>
        <dbReference type="ARBA" id="ARBA00048478"/>
    </source>
</evidence>
<dbReference type="PANTHER" id="PTHR21299:SF2">
    <property type="entry name" value="CYTIDYLATE KINASE"/>
    <property type="match status" value="1"/>
</dbReference>
<dbReference type="Gene3D" id="3.40.50.300">
    <property type="entry name" value="P-loop containing nucleotide triphosphate hydrolases"/>
    <property type="match status" value="1"/>
</dbReference>
<dbReference type="GO" id="GO:0016301">
    <property type="term" value="F:kinase activity"/>
    <property type="evidence" value="ECO:0007669"/>
    <property type="project" value="UniProtKB-KW"/>
</dbReference>
<proteinExistence type="inferred from homology"/>
<keyword evidence="4 8" id="KW-0418">Kinase</keyword>
<dbReference type="CDD" id="cd02020">
    <property type="entry name" value="CMPK"/>
    <property type="match status" value="1"/>
</dbReference>
<evidence type="ECO:0000256" key="3">
    <source>
        <dbReference type="ARBA" id="ARBA00022741"/>
    </source>
</evidence>
<feature type="domain" description="Cytidylate kinase" evidence="9">
    <location>
        <begin position="5"/>
        <end position="213"/>
    </location>
</feature>
<evidence type="ECO:0000313" key="10">
    <source>
        <dbReference type="EMBL" id="MDQ0480604.1"/>
    </source>
</evidence>
<organism evidence="10 11">
    <name type="scientific">Hathewaya limosa</name>
    <name type="common">Clostridium limosum</name>
    <dbReference type="NCBI Taxonomy" id="1536"/>
    <lineage>
        <taxon>Bacteria</taxon>
        <taxon>Bacillati</taxon>
        <taxon>Bacillota</taxon>
        <taxon>Clostridia</taxon>
        <taxon>Eubacteriales</taxon>
        <taxon>Clostridiaceae</taxon>
        <taxon>Hathewaya</taxon>
    </lineage>
</organism>
<evidence type="ECO:0000256" key="1">
    <source>
        <dbReference type="ARBA" id="ARBA00009427"/>
    </source>
</evidence>
<comment type="catalytic activity">
    <reaction evidence="7 8">
        <text>CMP + ATP = CDP + ADP</text>
        <dbReference type="Rhea" id="RHEA:11600"/>
        <dbReference type="ChEBI" id="CHEBI:30616"/>
        <dbReference type="ChEBI" id="CHEBI:58069"/>
        <dbReference type="ChEBI" id="CHEBI:60377"/>
        <dbReference type="ChEBI" id="CHEBI:456216"/>
        <dbReference type="EC" id="2.7.4.25"/>
    </reaction>
</comment>
<comment type="caution">
    <text evidence="10">The sequence shown here is derived from an EMBL/GenBank/DDBJ whole genome shotgun (WGS) entry which is preliminary data.</text>
</comment>
<evidence type="ECO:0000256" key="2">
    <source>
        <dbReference type="ARBA" id="ARBA00022679"/>
    </source>
</evidence>
<dbReference type="Proteomes" id="UP001224418">
    <property type="component" value="Unassembled WGS sequence"/>
</dbReference>
<dbReference type="HAMAP" id="MF_00238">
    <property type="entry name" value="Cytidyl_kinase_type1"/>
    <property type="match status" value="1"/>
</dbReference>